<feature type="signal peptide" evidence="1">
    <location>
        <begin position="1"/>
        <end position="21"/>
    </location>
</feature>
<reference evidence="2" key="1">
    <citation type="journal article" date="2019" name="Int J Environ Res Public Health">
        <title>Characterization of Chromosome-Mediated BlaOXA-894 in Shewanella xiamenensis Isolated from Pig Wastewater.</title>
        <authorList>
            <person name="Zou H."/>
            <person name="Zhou Z."/>
            <person name="Xia H."/>
            <person name="Zhao Q."/>
            <person name="Li X."/>
        </authorList>
    </citation>
    <scope>NUCLEOTIDE SEQUENCE</scope>
    <source>
        <strain evidence="2">2015oxa</strain>
    </source>
</reference>
<dbReference type="InterPro" id="IPR018013">
    <property type="entry name" value="Channel_Tsx-like"/>
</dbReference>
<comment type="caution">
    <text evidence="2">The sequence shown here is derived from an EMBL/GenBank/DDBJ whole genome shotgun (WGS) entry which is preliminary data.</text>
</comment>
<dbReference type="EMBL" id="SUNE01000003">
    <property type="protein sequence ID" value="MDG5899448.1"/>
    <property type="molecule type" value="Genomic_DNA"/>
</dbReference>
<keyword evidence="1" id="KW-0732">Signal</keyword>
<organism evidence="2">
    <name type="scientific">Shewanella xiamenensis</name>
    <dbReference type="NCBI Taxonomy" id="332186"/>
    <lineage>
        <taxon>Bacteria</taxon>
        <taxon>Pseudomonadati</taxon>
        <taxon>Pseudomonadota</taxon>
        <taxon>Gammaproteobacteria</taxon>
        <taxon>Alteromonadales</taxon>
        <taxon>Shewanellaceae</taxon>
        <taxon>Shewanella</taxon>
    </lineage>
</organism>
<evidence type="ECO:0008006" key="3">
    <source>
        <dbReference type="Google" id="ProtNLM"/>
    </source>
</evidence>
<reference evidence="2" key="2">
    <citation type="submission" date="2019-04" db="EMBL/GenBank/DDBJ databases">
        <authorList>
            <person name="Zou H."/>
        </authorList>
    </citation>
    <scope>NUCLEOTIDE SEQUENCE</scope>
    <source>
        <strain evidence="2">2015oxa</strain>
    </source>
</reference>
<dbReference type="RefSeq" id="WP_279254886.1">
    <property type="nucleotide sequence ID" value="NZ_SUNE01000003.1"/>
</dbReference>
<feature type="chain" id="PRO_5043644601" description="Ion channel protein Tsx" evidence="1">
    <location>
        <begin position="22"/>
        <end position="248"/>
    </location>
</feature>
<evidence type="ECO:0000256" key="1">
    <source>
        <dbReference type="SAM" id="SignalP"/>
    </source>
</evidence>
<name>A0AAW6QUU8_9GAMM</name>
<protein>
    <recommendedName>
        <fullName evidence="3">Ion channel protein Tsx</fullName>
    </recommendedName>
</protein>
<dbReference type="Pfam" id="PF03502">
    <property type="entry name" value="Channel_Tsx"/>
    <property type="match status" value="1"/>
</dbReference>
<dbReference type="AlphaFoldDB" id="A0AAW6QUU8"/>
<proteinExistence type="predicted"/>
<dbReference type="GO" id="GO:0009279">
    <property type="term" value="C:cell outer membrane"/>
    <property type="evidence" value="ECO:0007669"/>
    <property type="project" value="InterPro"/>
</dbReference>
<dbReference type="Proteomes" id="UP001152518">
    <property type="component" value="Unassembled WGS sequence"/>
</dbReference>
<accession>A0AAW6QUU8</accession>
<gene>
    <name evidence="2" type="ORF">E2650_05920</name>
</gene>
<evidence type="ECO:0000313" key="2">
    <source>
        <dbReference type="EMBL" id="MDG5899448.1"/>
    </source>
</evidence>
<sequence length="248" mass="28444">MNKLKLIFCFSVSIFSLSTHAANFILESGVMDWSQKAEDSFGKQRSENAFIKVHGSNATDFGDIYGNVLIEDPDDQEEMGIEVVLIGQANLPNSDFNFYSQVYVKNEPDWSETIILPGVSWDKVFENGLYFQSAATLNYVIADYRGLGIDGWENGYNGLYFTITTSKDFSLFDQDFSVMWTQEHYIFRDELYTSITREEKSFGFNGWLVIDWHILKQLSAAISYRYSNNNMGVKGYSDGVFYSLKYSF</sequence>